<sequence length="69" mass="7845">MNEKDVLGKFVNVGGSVGIIVGLPDDENIPEDHYAIWYGQVSDTVLGRPRVRTVPTEYCEFINEIDYYH</sequence>
<proteinExistence type="predicted"/>
<dbReference type="EMBL" id="JAMPKM010000003">
    <property type="protein sequence ID" value="MEP0816892.1"/>
    <property type="molecule type" value="Genomic_DNA"/>
</dbReference>
<dbReference type="Proteomes" id="UP001464891">
    <property type="component" value="Unassembled WGS sequence"/>
</dbReference>
<keyword evidence="2" id="KW-1185">Reference proteome</keyword>
<name>A0ABV0J541_9CYAN</name>
<dbReference type="RefSeq" id="WP_190439122.1">
    <property type="nucleotide sequence ID" value="NZ_JAMPKM010000003.1"/>
</dbReference>
<gene>
    <name evidence="1" type="ORF">NC998_07260</name>
</gene>
<protein>
    <submittedName>
        <fullName evidence="1">Uncharacterized protein</fullName>
    </submittedName>
</protein>
<reference evidence="1 2" key="1">
    <citation type="submission" date="2022-04" db="EMBL/GenBank/DDBJ databases">
        <title>Positive selection, recombination, and allopatry shape intraspecific diversity of widespread and dominant cyanobacteria.</title>
        <authorList>
            <person name="Wei J."/>
            <person name="Shu W."/>
            <person name="Hu C."/>
        </authorList>
    </citation>
    <scope>NUCLEOTIDE SEQUENCE [LARGE SCALE GENOMIC DNA]</scope>
    <source>
        <strain evidence="1 2">GB2-A4</strain>
    </source>
</reference>
<evidence type="ECO:0000313" key="1">
    <source>
        <dbReference type="EMBL" id="MEP0816892.1"/>
    </source>
</evidence>
<evidence type="ECO:0000313" key="2">
    <source>
        <dbReference type="Proteomes" id="UP001464891"/>
    </source>
</evidence>
<organism evidence="1 2">
    <name type="scientific">Trichocoleus desertorum GB2-A4</name>
    <dbReference type="NCBI Taxonomy" id="2933944"/>
    <lineage>
        <taxon>Bacteria</taxon>
        <taxon>Bacillati</taxon>
        <taxon>Cyanobacteriota</taxon>
        <taxon>Cyanophyceae</taxon>
        <taxon>Leptolyngbyales</taxon>
        <taxon>Trichocoleusaceae</taxon>
        <taxon>Trichocoleus</taxon>
    </lineage>
</organism>
<accession>A0ABV0J541</accession>
<comment type="caution">
    <text evidence="1">The sequence shown here is derived from an EMBL/GenBank/DDBJ whole genome shotgun (WGS) entry which is preliminary data.</text>
</comment>